<name>A0A4Y8WMH1_9PORP</name>
<evidence type="ECO:0000256" key="2">
    <source>
        <dbReference type="ARBA" id="ARBA00007118"/>
    </source>
</evidence>
<dbReference type="Pfam" id="PF00881">
    <property type="entry name" value="Nitroreductase"/>
    <property type="match status" value="2"/>
</dbReference>
<feature type="domain" description="Nitroreductase" evidence="6">
    <location>
        <begin position="62"/>
        <end position="149"/>
    </location>
</feature>
<dbReference type="SUPFAM" id="SSF55469">
    <property type="entry name" value="FMN-dependent nitroreductase-like"/>
    <property type="match status" value="1"/>
</dbReference>
<reference evidence="7 8" key="1">
    <citation type="submission" date="2019-03" db="EMBL/GenBank/DDBJ databases">
        <title>Porphyromonas levii Isolated from the Uterus of Dairy Cows.</title>
        <authorList>
            <person name="Francis A.M."/>
        </authorList>
    </citation>
    <scope>NUCLEOTIDE SEQUENCE [LARGE SCALE GENOMIC DNA]</scope>
    <source>
        <strain evidence="7 8">AF5678</strain>
    </source>
</reference>
<dbReference type="OrthoDB" id="9812105at2"/>
<dbReference type="PANTHER" id="PTHR43673">
    <property type="entry name" value="NAD(P)H NITROREDUCTASE YDGI-RELATED"/>
    <property type="match status" value="1"/>
</dbReference>
<evidence type="ECO:0000313" key="7">
    <source>
        <dbReference type="EMBL" id="TFH94250.1"/>
    </source>
</evidence>
<gene>
    <name evidence="7" type="ORF">E4P47_08345</name>
</gene>
<sequence>MLELLRTRRSIRKFDRSRAVPDEILERILEAGHIAPSACNKQPWHFYLIKSQEAREKVWACYDRPWVQDAYAYVLITGEVDQCWTYPDGLGDTSLYTDCAIATTSMMLQATAEGVGTLWICNFDRPKCCELFGLDVNSRRPISFLAIGYPDEDTSTLPFKRKKMEEILTIL</sequence>
<proteinExistence type="inferred from homology"/>
<protein>
    <recommendedName>
        <fullName evidence="6">Nitroreductase domain-containing protein</fullName>
    </recommendedName>
</protein>
<evidence type="ECO:0000259" key="6">
    <source>
        <dbReference type="Pfam" id="PF00881"/>
    </source>
</evidence>
<evidence type="ECO:0000256" key="3">
    <source>
        <dbReference type="ARBA" id="ARBA00022630"/>
    </source>
</evidence>
<dbReference type="Proteomes" id="UP000297225">
    <property type="component" value="Unassembled WGS sequence"/>
</dbReference>
<keyword evidence="5" id="KW-0560">Oxidoreductase</keyword>
<keyword evidence="4" id="KW-0288">FMN</keyword>
<dbReference type="AlphaFoldDB" id="A0A4Y8WMH1"/>
<comment type="caution">
    <text evidence="7">The sequence shown here is derived from an EMBL/GenBank/DDBJ whole genome shotgun (WGS) entry which is preliminary data.</text>
</comment>
<dbReference type="GO" id="GO:0016491">
    <property type="term" value="F:oxidoreductase activity"/>
    <property type="evidence" value="ECO:0007669"/>
    <property type="project" value="UniProtKB-KW"/>
</dbReference>
<dbReference type="EMBL" id="SPNC01000155">
    <property type="protein sequence ID" value="TFH94250.1"/>
    <property type="molecule type" value="Genomic_DNA"/>
</dbReference>
<dbReference type="CDD" id="cd20609">
    <property type="entry name" value="nitroreductase"/>
    <property type="match status" value="1"/>
</dbReference>
<evidence type="ECO:0000256" key="5">
    <source>
        <dbReference type="ARBA" id="ARBA00023002"/>
    </source>
</evidence>
<evidence type="ECO:0000256" key="1">
    <source>
        <dbReference type="ARBA" id="ARBA00001917"/>
    </source>
</evidence>
<keyword evidence="3" id="KW-0285">Flavoprotein</keyword>
<organism evidence="7 8">
    <name type="scientific">Porphyromonas levii</name>
    <dbReference type="NCBI Taxonomy" id="28114"/>
    <lineage>
        <taxon>Bacteria</taxon>
        <taxon>Pseudomonadati</taxon>
        <taxon>Bacteroidota</taxon>
        <taxon>Bacteroidia</taxon>
        <taxon>Bacteroidales</taxon>
        <taxon>Porphyromonadaceae</taxon>
        <taxon>Porphyromonas</taxon>
    </lineage>
</organism>
<evidence type="ECO:0000313" key="8">
    <source>
        <dbReference type="Proteomes" id="UP000297225"/>
    </source>
</evidence>
<dbReference type="PANTHER" id="PTHR43673:SF2">
    <property type="entry name" value="NITROREDUCTASE"/>
    <property type="match status" value="1"/>
</dbReference>
<dbReference type="InterPro" id="IPR029479">
    <property type="entry name" value="Nitroreductase"/>
</dbReference>
<dbReference type="InterPro" id="IPR000415">
    <property type="entry name" value="Nitroreductase-like"/>
</dbReference>
<accession>A0A4Y8WMH1</accession>
<comment type="cofactor">
    <cofactor evidence="1">
        <name>FMN</name>
        <dbReference type="ChEBI" id="CHEBI:58210"/>
    </cofactor>
</comment>
<comment type="similarity">
    <text evidence="2">Belongs to the nitroreductase family.</text>
</comment>
<dbReference type="Gene3D" id="3.40.109.10">
    <property type="entry name" value="NADH Oxidase"/>
    <property type="match status" value="1"/>
</dbReference>
<feature type="domain" description="Nitroreductase" evidence="6">
    <location>
        <begin position="5"/>
        <end position="59"/>
    </location>
</feature>
<keyword evidence="8" id="KW-1185">Reference proteome</keyword>
<dbReference type="STRING" id="1122973.GCA_000379925_00612"/>
<evidence type="ECO:0000256" key="4">
    <source>
        <dbReference type="ARBA" id="ARBA00022643"/>
    </source>
</evidence>